<proteinExistence type="predicted"/>
<feature type="domain" description="YncI copper-binding" evidence="3">
    <location>
        <begin position="37"/>
        <end position="152"/>
    </location>
</feature>
<comment type="caution">
    <text evidence="4">The sequence shown here is derived from an EMBL/GenBank/DDBJ whole genome shotgun (WGS) entry which is preliminary data.</text>
</comment>
<evidence type="ECO:0000256" key="1">
    <source>
        <dbReference type="SAM" id="MobiDB-lite"/>
    </source>
</evidence>
<feature type="transmembrane region" description="Helical" evidence="2">
    <location>
        <begin position="12"/>
        <end position="34"/>
    </location>
</feature>
<evidence type="ECO:0000256" key="2">
    <source>
        <dbReference type="SAM" id="Phobius"/>
    </source>
</evidence>
<dbReference type="Proteomes" id="UP001516620">
    <property type="component" value="Unassembled WGS sequence"/>
</dbReference>
<evidence type="ECO:0000313" key="5">
    <source>
        <dbReference type="Proteomes" id="UP001516620"/>
    </source>
</evidence>
<dbReference type="CDD" id="cd08545">
    <property type="entry name" value="YcnI_like"/>
    <property type="match status" value="1"/>
</dbReference>
<feature type="region of interest" description="Disordered" evidence="1">
    <location>
        <begin position="164"/>
        <end position="207"/>
    </location>
</feature>
<keyword evidence="2" id="KW-0472">Membrane</keyword>
<keyword evidence="2" id="KW-0812">Transmembrane</keyword>
<organism evidence="4 5">
    <name type="scientific">Paenibacillus rhizolycopersici</name>
    <dbReference type="NCBI Taxonomy" id="2780073"/>
    <lineage>
        <taxon>Bacteria</taxon>
        <taxon>Bacillati</taxon>
        <taxon>Bacillota</taxon>
        <taxon>Bacilli</taxon>
        <taxon>Bacillales</taxon>
        <taxon>Paenibacillaceae</taxon>
        <taxon>Paenibacillus</taxon>
    </lineage>
</organism>
<protein>
    <submittedName>
        <fullName evidence="4">YcnI family protein</fullName>
    </submittedName>
</protein>
<gene>
    <name evidence="4" type="ORF">IM700_002835</name>
</gene>
<reference evidence="4 5" key="1">
    <citation type="submission" date="2021-01" db="EMBL/GenBank/DDBJ databases">
        <title>Paenibacillus sp.nov. isolated from the rhizosphere soil of tomato plant.</title>
        <authorList>
            <person name="Thin K.K."/>
            <person name="Zhang X."/>
            <person name="He S."/>
        </authorList>
    </citation>
    <scope>NUCLEOTIDE SEQUENCE [LARGE SCALE GENOMIC DNA]</scope>
    <source>
        <strain evidence="4 5">DXFW5</strain>
    </source>
</reference>
<evidence type="ECO:0000313" key="4">
    <source>
        <dbReference type="EMBL" id="MBM6994595.1"/>
    </source>
</evidence>
<sequence>MFNPTRFFGKRVWHYAAAPAIAWILIFTIFTGTASAHVTVKPSQSTPGAWETYSLKVPVEKDIPTVKVALKIPEGVAFKQYRPVPEWSVDLTKAEDGTVTAVTWTAEGNGISAGEFQQFEFVAQNPNENAELAWDAFQYYSDGSVVEWTGAEGDDRPHSLTVVSAAESSEQGEHSAAGHDHGSTKEDATTSNVEASPATVEAPGAVSSSGISSSAGTVALVLSACALLVALAALWAALRAGRKRKTT</sequence>
<name>A0ABS2H024_9BACL</name>
<feature type="compositionally biased region" description="Basic and acidic residues" evidence="1">
    <location>
        <begin position="171"/>
        <end position="188"/>
    </location>
</feature>
<dbReference type="Gene3D" id="2.60.40.2230">
    <property type="entry name" value="Uncharacterised protein YcnI-like PF07987, DUF1775"/>
    <property type="match status" value="1"/>
</dbReference>
<feature type="transmembrane region" description="Helical" evidence="2">
    <location>
        <begin position="218"/>
        <end position="238"/>
    </location>
</feature>
<dbReference type="InterPro" id="IPR038507">
    <property type="entry name" value="YcnI-like_sf"/>
</dbReference>
<evidence type="ECO:0000259" key="3">
    <source>
        <dbReference type="Pfam" id="PF07987"/>
    </source>
</evidence>
<dbReference type="Pfam" id="PF07987">
    <property type="entry name" value="DUF1775"/>
    <property type="match status" value="1"/>
</dbReference>
<accession>A0ABS2H024</accession>
<dbReference type="RefSeq" id="WP_193416717.1">
    <property type="nucleotide sequence ID" value="NZ_JADCNN020000002.1"/>
</dbReference>
<keyword evidence="5" id="KW-1185">Reference proteome</keyword>
<dbReference type="EMBL" id="JADCNN020000002">
    <property type="protein sequence ID" value="MBM6994595.1"/>
    <property type="molecule type" value="Genomic_DNA"/>
</dbReference>
<keyword evidence="2" id="KW-1133">Transmembrane helix</keyword>
<dbReference type="InterPro" id="IPR012533">
    <property type="entry name" value="YcnI-copper_dom"/>
</dbReference>